<evidence type="ECO:0000313" key="23">
    <source>
        <dbReference type="EMBL" id="CAR23769.1"/>
    </source>
</evidence>
<comment type="subcellular location">
    <subcellularLocation>
        <location evidence="2">Cell membrane</location>
        <topology evidence="2">Multi-pass membrane protein</topology>
    </subcellularLocation>
</comment>
<evidence type="ECO:0000256" key="9">
    <source>
        <dbReference type="ARBA" id="ARBA00022692"/>
    </source>
</evidence>
<dbReference type="InterPro" id="IPR017927">
    <property type="entry name" value="FAD-bd_FR_type"/>
</dbReference>
<dbReference type="OMA" id="YNEDAHM"/>
<keyword evidence="7" id="KW-0349">Heme</keyword>
<evidence type="ECO:0000256" key="4">
    <source>
        <dbReference type="ARBA" id="ARBA00012668"/>
    </source>
</evidence>
<dbReference type="STRING" id="559295.C5DJ08"/>
<dbReference type="RefSeq" id="XP_002554206.1">
    <property type="nucleotide sequence ID" value="XM_002554160.1"/>
</dbReference>
<keyword evidence="6" id="KW-1003">Cell membrane</keyword>
<evidence type="ECO:0000256" key="19">
    <source>
        <dbReference type="ARBA" id="ARBA00048483"/>
    </source>
</evidence>
<dbReference type="InterPro" id="IPR051410">
    <property type="entry name" value="Ferric/Cupric_Reductase"/>
</dbReference>
<comment type="catalytic activity">
    <reaction evidence="19">
        <text>2 a Fe(II)-siderophore + NADP(+) + H(+) = 2 a Fe(III)-siderophore + NADPH</text>
        <dbReference type="Rhea" id="RHEA:28795"/>
        <dbReference type="Rhea" id="RHEA-COMP:11342"/>
        <dbReference type="Rhea" id="RHEA-COMP:11344"/>
        <dbReference type="ChEBI" id="CHEBI:15378"/>
        <dbReference type="ChEBI" id="CHEBI:29033"/>
        <dbReference type="ChEBI" id="CHEBI:29034"/>
        <dbReference type="ChEBI" id="CHEBI:57783"/>
        <dbReference type="ChEBI" id="CHEBI:58349"/>
        <dbReference type="EC" id="1.16.1.9"/>
    </reaction>
</comment>
<dbReference type="InterPro" id="IPR013121">
    <property type="entry name" value="Fe_red_NAD-bd_6"/>
</dbReference>
<dbReference type="Pfam" id="PF08022">
    <property type="entry name" value="FAD_binding_8"/>
    <property type="match status" value="1"/>
</dbReference>
<feature type="transmembrane region" description="Helical" evidence="20">
    <location>
        <begin position="307"/>
        <end position="325"/>
    </location>
</feature>
<dbReference type="SFLD" id="SFLDG01168">
    <property type="entry name" value="Ferric_reductase_subgroup_(FRE"/>
    <property type="match status" value="1"/>
</dbReference>
<dbReference type="CDD" id="cd06186">
    <property type="entry name" value="NOX_Duox_like_FAD_NADP"/>
    <property type="match status" value="1"/>
</dbReference>
<keyword evidence="14" id="KW-0560">Oxidoreductase</keyword>
<feature type="transmembrane region" description="Helical" evidence="20">
    <location>
        <begin position="157"/>
        <end position="179"/>
    </location>
</feature>
<dbReference type="InterPro" id="IPR039261">
    <property type="entry name" value="FNR_nucleotide-bd"/>
</dbReference>
<dbReference type="GO" id="GO:0006826">
    <property type="term" value="P:iron ion transport"/>
    <property type="evidence" value="ECO:0007669"/>
    <property type="project" value="TreeGrafter"/>
</dbReference>
<feature type="transmembrane region" description="Helical" evidence="20">
    <location>
        <begin position="393"/>
        <end position="412"/>
    </location>
</feature>
<evidence type="ECO:0000256" key="16">
    <source>
        <dbReference type="ARBA" id="ARBA00023065"/>
    </source>
</evidence>
<comment type="cofactor">
    <cofactor evidence="1">
        <name>FAD</name>
        <dbReference type="ChEBI" id="CHEBI:57692"/>
    </cofactor>
</comment>
<dbReference type="Pfam" id="PF08030">
    <property type="entry name" value="NAD_binding_6"/>
    <property type="match status" value="1"/>
</dbReference>
<evidence type="ECO:0000256" key="17">
    <source>
        <dbReference type="ARBA" id="ARBA00023136"/>
    </source>
</evidence>
<keyword evidence="11" id="KW-0521">NADP</keyword>
<dbReference type="Gene3D" id="3.40.50.80">
    <property type="entry name" value="Nucleotide-binding domain of ferredoxin-NADP reductase (FNR) module"/>
    <property type="match status" value="1"/>
</dbReference>
<evidence type="ECO:0000256" key="6">
    <source>
        <dbReference type="ARBA" id="ARBA00022475"/>
    </source>
</evidence>
<dbReference type="GO" id="GO:0052851">
    <property type="term" value="F:ferric-chelate reductase (NADPH) activity"/>
    <property type="evidence" value="ECO:0007669"/>
    <property type="project" value="UniProtKB-EC"/>
</dbReference>
<dbReference type="PANTHER" id="PTHR32361:SF9">
    <property type="entry name" value="FERRIC REDUCTASE TRANSMEMBRANE COMPONENT 3-RELATED"/>
    <property type="match status" value="1"/>
</dbReference>
<keyword evidence="12" id="KW-0249">Electron transport</keyword>
<evidence type="ECO:0000256" key="8">
    <source>
        <dbReference type="ARBA" id="ARBA00022630"/>
    </source>
</evidence>
<dbReference type="Proteomes" id="UP000002036">
    <property type="component" value="Chromosome E"/>
</dbReference>
<comment type="similarity">
    <text evidence="3">Belongs to the ferric reductase (FRE) family.</text>
</comment>
<protein>
    <recommendedName>
        <fullName evidence="4">ferric-chelate reductase (NADPH)</fullName>
        <ecNumber evidence="4">1.16.1.9</ecNumber>
    </recommendedName>
</protein>
<dbReference type="GO" id="GO:0006879">
    <property type="term" value="P:intracellular iron ion homeostasis"/>
    <property type="evidence" value="ECO:0007669"/>
    <property type="project" value="TreeGrafter"/>
</dbReference>
<keyword evidence="17 20" id="KW-0472">Membrane</keyword>
<evidence type="ECO:0000256" key="2">
    <source>
        <dbReference type="ARBA" id="ARBA00004651"/>
    </source>
</evidence>
<evidence type="ECO:0000256" key="18">
    <source>
        <dbReference type="ARBA" id="ARBA00023180"/>
    </source>
</evidence>
<keyword evidence="7" id="KW-0479">Metal-binding</keyword>
<keyword evidence="21" id="KW-0732">Signal</keyword>
<reference evidence="23 24" key="1">
    <citation type="journal article" date="2009" name="Genome Res.">
        <title>Comparative genomics of protoploid Saccharomycetaceae.</title>
        <authorList>
            <consortium name="The Genolevures Consortium"/>
            <person name="Souciet J.-L."/>
            <person name="Dujon B."/>
            <person name="Gaillardin C."/>
            <person name="Johnston M."/>
            <person name="Baret P.V."/>
            <person name="Cliften P."/>
            <person name="Sherman D.J."/>
            <person name="Weissenbach J."/>
            <person name="Westhof E."/>
            <person name="Wincker P."/>
            <person name="Jubin C."/>
            <person name="Poulain J."/>
            <person name="Barbe V."/>
            <person name="Segurens B."/>
            <person name="Artiguenave F."/>
            <person name="Anthouard V."/>
            <person name="Vacherie B."/>
            <person name="Val M.-E."/>
            <person name="Fulton R.S."/>
            <person name="Minx P."/>
            <person name="Wilson R."/>
            <person name="Durrens P."/>
            <person name="Jean G."/>
            <person name="Marck C."/>
            <person name="Martin T."/>
            <person name="Nikolski M."/>
            <person name="Rolland T."/>
            <person name="Seret M.-L."/>
            <person name="Casaregola S."/>
            <person name="Despons L."/>
            <person name="Fairhead C."/>
            <person name="Fischer G."/>
            <person name="Lafontaine I."/>
            <person name="Leh V."/>
            <person name="Lemaire M."/>
            <person name="de Montigny J."/>
            <person name="Neuveglise C."/>
            <person name="Thierry A."/>
            <person name="Blanc-Lenfle I."/>
            <person name="Bleykasten C."/>
            <person name="Diffels J."/>
            <person name="Fritsch E."/>
            <person name="Frangeul L."/>
            <person name="Goeffon A."/>
            <person name="Jauniaux N."/>
            <person name="Kachouri-Lafond R."/>
            <person name="Payen C."/>
            <person name="Potier S."/>
            <person name="Pribylova L."/>
            <person name="Ozanne C."/>
            <person name="Richard G.-F."/>
            <person name="Sacerdot C."/>
            <person name="Straub M.-L."/>
            <person name="Talla E."/>
        </authorList>
    </citation>
    <scope>NUCLEOTIDE SEQUENCE [LARGE SCALE GENOMIC DNA]</scope>
    <source>
        <strain evidence="24">ATCC 56472 / CBS 6340 / NRRL Y-8284</strain>
    </source>
</reference>
<dbReference type="KEGG" id="lth:KLTH0E16676g"/>
<dbReference type="EMBL" id="CU928169">
    <property type="protein sequence ID" value="CAR23769.1"/>
    <property type="molecule type" value="Genomic_DNA"/>
</dbReference>
<dbReference type="GeneID" id="8292378"/>
<keyword evidence="15" id="KW-0408">Iron</keyword>
<keyword evidence="18" id="KW-0325">Glycoprotein</keyword>
<dbReference type="InterPro" id="IPR013130">
    <property type="entry name" value="Fe3_Rdtase_TM_dom"/>
</dbReference>
<name>C5DJ08_LACTC</name>
<dbReference type="SFLD" id="SFLDS00052">
    <property type="entry name" value="Ferric_Reductase_Domain"/>
    <property type="match status" value="1"/>
</dbReference>
<dbReference type="InParanoid" id="C5DJ08"/>
<evidence type="ECO:0000256" key="13">
    <source>
        <dbReference type="ARBA" id="ARBA00022989"/>
    </source>
</evidence>
<dbReference type="OrthoDB" id="4494341at2759"/>
<evidence type="ECO:0000259" key="22">
    <source>
        <dbReference type="PROSITE" id="PS51384"/>
    </source>
</evidence>
<dbReference type="FunCoup" id="C5DJ08">
    <property type="interactions" value="337"/>
</dbReference>
<feature type="transmembrane region" description="Helical" evidence="20">
    <location>
        <begin position="370"/>
        <end position="387"/>
    </location>
</feature>
<feature type="domain" description="FAD-binding FR-type" evidence="22">
    <location>
        <begin position="404"/>
        <end position="524"/>
    </location>
</feature>
<dbReference type="Pfam" id="PF01794">
    <property type="entry name" value="Ferric_reduct"/>
    <property type="match status" value="1"/>
</dbReference>
<keyword evidence="24" id="KW-1185">Reference proteome</keyword>
<dbReference type="EC" id="1.16.1.9" evidence="4"/>
<evidence type="ECO:0000256" key="10">
    <source>
        <dbReference type="ARBA" id="ARBA00022827"/>
    </source>
</evidence>
<evidence type="ECO:0000313" key="24">
    <source>
        <dbReference type="Proteomes" id="UP000002036"/>
    </source>
</evidence>
<dbReference type="PROSITE" id="PS51384">
    <property type="entry name" value="FAD_FR"/>
    <property type="match status" value="1"/>
</dbReference>
<feature type="chain" id="PRO_5002947859" description="ferric-chelate reductase (NADPH)" evidence="21">
    <location>
        <begin position="21"/>
        <end position="687"/>
    </location>
</feature>
<organism evidence="23 24">
    <name type="scientific">Lachancea thermotolerans (strain ATCC 56472 / CBS 6340 / NRRL Y-8284)</name>
    <name type="common">Yeast</name>
    <name type="synonym">Kluyveromyces thermotolerans</name>
    <dbReference type="NCBI Taxonomy" id="559295"/>
    <lineage>
        <taxon>Eukaryota</taxon>
        <taxon>Fungi</taxon>
        <taxon>Dikarya</taxon>
        <taxon>Ascomycota</taxon>
        <taxon>Saccharomycotina</taxon>
        <taxon>Saccharomycetes</taxon>
        <taxon>Saccharomycetales</taxon>
        <taxon>Saccharomycetaceae</taxon>
        <taxon>Lachancea</taxon>
    </lineage>
</organism>
<dbReference type="InterPro" id="IPR013112">
    <property type="entry name" value="FAD-bd_8"/>
</dbReference>
<evidence type="ECO:0000256" key="20">
    <source>
        <dbReference type="SAM" id="Phobius"/>
    </source>
</evidence>
<keyword evidence="5" id="KW-0813">Transport</keyword>
<dbReference type="eggNOG" id="KOG0039">
    <property type="taxonomic scope" value="Eukaryota"/>
</dbReference>
<feature type="signal peptide" evidence="21">
    <location>
        <begin position="1"/>
        <end position="20"/>
    </location>
</feature>
<evidence type="ECO:0000256" key="7">
    <source>
        <dbReference type="ARBA" id="ARBA00022617"/>
    </source>
</evidence>
<dbReference type="AlphaFoldDB" id="C5DJ08"/>
<dbReference type="HOGENOM" id="CLU_010365_4_0_1"/>
<keyword evidence="8" id="KW-0285">Flavoprotein</keyword>
<accession>C5DJ08</accession>
<dbReference type="GO" id="GO:0005886">
    <property type="term" value="C:plasma membrane"/>
    <property type="evidence" value="ECO:0007669"/>
    <property type="project" value="UniProtKB-SubCell"/>
</dbReference>
<evidence type="ECO:0000256" key="21">
    <source>
        <dbReference type="SAM" id="SignalP"/>
    </source>
</evidence>
<evidence type="ECO:0000256" key="11">
    <source>
        <dbReference type="ARBA" id="ARBA00022857"/>
    </source>
</evidence>
<feature type="transmembrane region" description="Helical" evidence="20">
    <location>
        <begin position="345"/>
        <end position="363"/>
    </location>
</feature>
<proteinExistence type="inferred from homology"/>
<keyword evidence="13 20" id="KW-1133">Transmembrane helix</keyword>
<evidence type="ECO:0000256" key="1">
    <source>
        <dbReference type="ARBA" id="ARBA00001974"/>
    </source>
</evidence>
<evidence type="ECO:0000256" key="3">
    <source>
        <dbReference type="ARBA" id="ARBA00006278"/>
    </source>
</evidence>
<keyword evidence="9 20" id="KW-0812">Transmembrane</keyword>
<dbReference type="InterPro" id="IPR017938">
    <property type="entry name" value="Riboflavin_synthase-like_b-brl"/>
</dbReference>
<dbReference type="PANTHER" id="PTHR32361">
    <property type="entry name" value="FERRIC/CUPRIC REDUCTASE TRANSMEMBRANE COMPONENT"/>
    <property type="match status" value="1"/>
</dbReference>
<keyword evidence="16" id="KW-0406">Ion transport</keyword>
<evidence type="ECO:0000256" key="5">
    <source>
        <dbReference type="ARBA" id="ARBA00022448"/>
    </source>
</evidence>
<dbReference type="SUPFAM" id="SSF63380">
    <property type="entry name" value="Riboflavin synthase domain-like"/>
    <property type="match status" value="1"/>
</dbReference>
<keyword evidence="10" id="KW-0274">FAD</keyword>
<evidence type="ECO:0000256" key="12">
    <source>
        <dbReference type="ARBA" id="ARBA00022982"/>
    </source>
</evidence>
<gene>
    <name evidence="23" type="ordered locus">KLTH0E16676g</name>
</gene>
<dbReference type="SUPFAM" id="SSF52343">
    <property type="entry name" value="Ferredoxin reductase-like, C-terminal NADP-linked domain"/>
    <property type="match status" value="1"/>
</dbReference>
<dbReference type="GO" id="GO:0015677">
    <property type="term" value="P:copper ion import"/>
    <property type="evidence" value="ECO:0007669"/>
    <property type="project" value="TreeGrafter"/>
</dbReference>
<evidence type="ECO:0000256" key="14">
    <source>
        <dbReference type="ARBA" id="ARBA00023002"/>
    </source>
</evidence>
<evidence type="ECO:0000256" key="15">
    <source>
        <dbReference type="ARBA" id="ARBA00023004"/>
    </source>
</evidence>
<sequence length="687" mass="78292">MLRRCSISLTCALWLIGAQAKLTERRTKWDEIATSACSHELATYPWKSSEGRHDVLCKYDIALGSWVLCSTEYYITEANGRDKNMVFQWIESLCAAKWDSDNPVNLDAVLSAAESNVGMMPNKGQKIDHIVRANEDNIKLWVIALFGPVDNLDKSTLFAVLINGYWLAVLLTAAISKFFRALFRSTQPRKSGIAWIKGHITLPPLVQRHAAHFGRSVFVGLIPTRLETLVIAGYICLHVTVMCVEYHFDPLSLVSSLKIQHLLFTADRAGILAFAHLPFLVLSGGRNQLITKITGIKLKTMIGFHKWAGRFMFVDVLIHALGYYLHSLEEHYLKYAWDSPVWQSGRAGVCACGILIFFSFYFFRRRFYELFLFLHYLMAVIFIYECWRHCGNVGWMEWIYVSIGIWVLEFVLRARRIIKFGFPRATIELSGDEFIKITVPKLNSEWQSKPGQYVYLYFLRATIFWQSHPFSILHTTSDPSSQNLTFVITAKNGVTKKLRDMVKDAGTETIRIALEGPFGSSLPLWDYDSVLLLGGGTGIASMISASMLSLQVDKTRKPIWKVVWSLKSKDLLTLYGREISELIEKGIDVQVFLTSQTKEVSFTEIEMTEQSKTNDKLLLNDYRIPVAGYKRPDINSMIEEFMRLDGSLLVIGCGPPAFVDSIRSLTCEKIIENPLKVVDYKEDYQTW</sequence>